<organism evidence="2 3">
    <name type="scientific">Symbiochloris irregularis</name>
    <dbReference type="NCBI Taxonomy" id="706552"/>
    <lineage>
        <taxon>Eukaryota</taxon>
        <taxon>Viridiplantae</taxon>
        <taxon>Chlorophyta</taxon>
        <taxon>core chlorophytes</taxon>
        <taxon>Trebouxiophyceae</taxon>
        <taxon>Trebouxiales</taxon>
        <taxon>Trebouxiaceae</taxon>
        <taxon>Symbiochloris</taxon>
    </lineage>
</organism>
<dbReference type="SUPFAM" id="SSF51735">
    <property type="entry name" value="NAD(P)-binding Rossmann-fold domains"/>
    <property type="match status" value="1"/>
</dbReference>
<dbReference type="GO" id="GO:0005739">
    <property type="term" value="C:mitochondrion"/>
    <property type="evidence" value="ECO:0007669"/>
    <property type="project" value="TreeGrafter"/>
</dbReference>
<gene>
    <name evidence="2" type="ORF">WJX73_006446</name>
</gene>
<dbReference type="Proteomes" id="UP001465755">
    <property type="component" value="Unassembled WGS sequence"/>
</dbReference>
<dbReference type="PANTHER" id="PTHR12126:SF16">
    <property type="entry name" value="MIOREX COMPLEX COMPONENT 2"/>
    <property type="match status" value="1"/>
</dbReference>
<dbReference type="InterPro" id="IPR016040">
    <property type="entry name" value="NAD(P)-bd_dom"/>
</dbReference>
<evidence type="ECO:0000259" key="1">
    <source>
        <dbReference type="Pfam" id="PF13460"/>
    </source>
</evidence>
<dbReference type="AlphaFoldDB" id="A0AAW1NUJ0"/>
<proteinExistence type="predicted"/>
<name>A0AAW1NUJ0_9CHLO</name>
<protein>
    <recommendedName>
        <fullName evidence="1">NAD(P)-binding domain-containing protein</fullName>
    </recommendedName>
</protein>
<evidence type="ECO:0000313" key="3">
    <source>
        <dbReference type="Proteomes" id="UP001465755"/>
    </source>
</evidence>
<dbReference type="PANTHER" id="PTHR12126">
    <property type="entry name" value="NADH-UBIQUINONE OXIDOREDUCTASE 39 KDA SUBUNIT-RELATED"/>
    <property type="match status" value="1"/>
</dbReference>
<feature type="domain" description="NAD(P)-binding" evidence="1">
    <location>
        <begin position="97"/>
        <end position="227"/>
    </location>
</feature>
<evidence type="ECO:0000313" key="2">
    <source>
        <dbReference type="EMBL" id="KAK9795226.1"/>
    </source>
</evidence>
<comment type="caution">
    <text evidence="2">The sequence shown here is derived from an EMBL/GenBank/DDBJ whole genome shotgun (WGS) entry which is preliminary data.</text>
</comment>
<accession>A0AAW1NUJ0</accession>
<keyword evidence="3" id="KW-1185">Reference proteome</keyword>
<dbReference type="Gene3D" id="3.40.50.720">
    <property type="entry name" value="NAD(P)-binding Rossmann-like Domain"/>
    <property type="match status" value="1"/>
</dbReference>
<sequence>MAEGLRHASRQLVKGWAETPSCSYNHSRRAISAQQRPVSTPSIAAPVLQASPGQQTAQRWAWPSAWSQSVRRNTTQTVEAGPEGPSSSAVPALVVFGGNGFVGSRVCQEALKTGLAVISINRSGAPTQGGSWVNDVQWVKADVFSPESWKPQLQGAIGVVSCLGAFGSNEFMYKMCGESNISVFTEAAKAGVPRAAFISVHDYNVPSWVLSGYFQGKRSAEQALIQSFPEAGVAIRPSFVHGSRQVGSVSIPLSAVGVPLDRVLGLLPAKNLASWPVLGLGLTPPVSVNAVAKAAVAAATDPAVPPGVMDLWTIKEGYET</sequence>
<dbReference type="Pfam" id="PF13460">
    <property type="entry name" value="NAD_binding_10"/>
    <property type="match status" value="1"/>
</dbReference>
<reference evidence="2 3" key="1">
    <citation type="journal article" date="2024" name="Nat. Commun.">
        <title>Phylogenomics reveals the evolutionary origins of lichenization in chlorophyte algae.</title>
        <authorList>
            <person name="Puginier C."/>
            <person name="Libourel C."/>
            <person name="Otte J."/>
            <person name="Skaloud P."/>
            <person name="Haon M."/>
            <person name="Grisel S."/>
            <person name="Petersen M."/>
            <person name="Berrin J.G."/>
            <person name="Delaux P.M."/>
            <person name="Dal Grande F."/>
            <person name="Keller J."/>
        </authorList>
    </citation>
    <scope>NUCLEOTIDE SEQUENCE [LARGE SCALE GENOMIC DNA]</scope>
    <source>
        <strain evidence="2 3">SAG 2036</strain>
    </source>
</reference>
<dbReference type="GO" id="GO:0044877">
    <property type="term" value="F:protein-containing complex binding"/>
    <property type="evidence" value="ECO:0007669"/>
    <property type="project" value="TreeGrafter"/>
</dbReference>
<dbReference type="EMBL" id="JALJOQ010000130">
    <property type="protein sequence ID" value="KAK9795226.1"/>
    <property type="molecule type" value="Genomic_DNA"/>
</dbReference>
<dbReference type="InterPro" id="IPR036291">
    <property type="entry name" value="NAD(P)-bd_dom_sf"/>
</dbReference>
<dbReference type="InterPro" id="IPR051207">
    <property type="entry name" value="ComplexI_NDUFA9_subunit"/>
</dbReference>